<evidence type="ECO:0000256" key="3">
    <source>
        <dbReference type="ARBA" id="ARBA00022833"/>
    </source>
</evidence>
<dbReference type="SUPFAM" id="SSF57850">
    <property type="entry name" value="RING/U-box"/>
    <property type="match status" value="1"/>
</dbReference>
<dbReference type="Pfam" id="PF00076">
    <property type="entry name" value="RRM_1"/>
    <property type="match status" value="1"/>
</dbReference>
<dbReference type="GO" id="GO:0000398">
    <property type="term" value="P:mRNA splicing, via spliceosome"/>
    <property type="evidence" value="ECO:0007669"/>
    <property type="project" value="InterPro"/>
</dbReference>
<evidence type="ECO:0000256" key="1">
    <source>
        <dbReference type="ARBA" id="ARBA00022723"/>
    </source>
</evidence>
<dbReference type="AlphaFoldDB" id="A0A8S2B5W7"/>
<dbReference type="GO" id="GO:0003723">
    <property type="term" value="F:RNA binding"/>
    <property type="evidence" value="ECO:0007669"/>
    <property type="project" value="UniProtKB-UniRule"/>
</dbReference>
<dbReference type="Gene3D" id="3.30.40.10">
    <property type="entry name" value="Zinc/RING finger domain, C3HC4 (zinc finger)"/>
    <property type="match status" value="1"/>
</dbReference>
<feature type="region of interest" description="Disordered" evidence="7">
    <location>
        <begin position="401"/>
        <end position="424"/>
    </location>
</feature>
<dbReference type="FunFam" id="3.30.40.10:FF:000660">
    <property type="entry name" value="RING/U-box superfamily protein"/>
    <property type="match status" value="1"/>
</dbReference>
<dbReference type="SMART" id="SM00356">
    <property type="entry name" value="ZnF_C3H1"/>
    <property type="match status" value="1"/>
</dbReference>
<proteinExistence type="predicted"/>
<dbReference type="PROSITE" id="PS50102">
    <property type="entry name" value="RRM"/>
    <property type="match status" value="1"/>
</dbReference>
<dbReference type="EMBL" id="LR999458">
    <property type="protein sequence ID" value="CAE6248229.1"/>
    <property type="molecule type" value="Genomic_DNA"/>
</dbReference>
<dbReference type="Gene3D" id="3.30.70.330">
    <property type="match status" value="1"/>
</dbReference>
<feature type="zinc finger region" description="C3H1-type" evidence="6">
    <location>
        <begin position="381"/>
        <end position="408"/>
    </location>
</feature>
<dbReference type="PANTHER" id="PTHR45880">
    <property type="entry name" value="RNA-BINDING MOTIF PROTEIN, X-LINKED 2"/>
    <property type="match status" value="1"/>
</dbReference>
<dbReference type="GO" id="GO:0071011">
    <property type="term" value="C:precatalytic spliceosome"/>
    <property type="evidence" value="ECO:0007669"/>
    <property type="project" value="TreeGrafter"/>
</dbReference>
<dbReference type="SMART" id="SM00360">
    <property type="entry name" value="RRM"/>
    <property type="match status" value="1"/>
</dbReference>
<dbReference type="Gene3D" id="3.30.1370.210">
    <property type="match status" value="1"/>
</dbReference>
<evidence type="ECO:0000256" key="6">
    <source>
        <dbReference type="PROSITE-ProRule" id="PRU00723"/>
    </source>
</evidence>
<dbReference type="Proteomes" id="UP000682877">
    <property type="component" value="Chromosome 8"/>
</dbReference>
<keyword evidence="2 6" id="KW-0863">Zinc-finger</keyword>
<dbReference type="Pfam" id="PF00642">
    <property type="entry name" value="zf-CCCH"/>
    <property type="match status" value="1"/>
</dbReference>
<dbReference type="InterPro" id="IPR013083">
    <property type="entry name" value="Znf_RING/FYVE/PHD"/>
</dbReference>
<feature type="domain" description="C3H1-type" evidence="10">
    <location>
        <begin position="381"/>
        <end position="408"/>
    </location>
</feature>
<dbReference type="PROSITE" id="PS00518">
    <property type="entry name" value="ZF_RING_1"/>
    <property type="match status" value="1"/>
</dbReference>
<dbReference type="InterPro" id="IPR001841">
    <property type="entry name" value="Znf_RING"/>
</dbReference>
<keyword evidence="3 6" id="KW-0862">Zinc</keyword>
<evidence type="ECO:0000313" key="11">
    <source>
        <dbReference type="EMBL" id="CAE6248229.1"/>
    </source>
</evidence>
<reference evidence="11" key="1">
    <citation type="submission" date="2021-01" db="EMBL/GenBank/DDBJ databases">
        <authorList>
            <person name="Bezrukov I."/>
        </authorList>
    </citation>
    <scope>NUCLEOTIDE SEQUENCE</scope>
</reference>
<keyword evidence="12" id="KW-1185">Reference proteome</keyword>
<evidence type="ECO:0000313" key="12">
    <source>
        <dbReference type="Proteomes" id="UP000682877"/>
    </source>
</evidence>
<dbReference type="InterPro" id="IPR000504">
    <property type="entry name" value="RRM_dom"/>
</dbReference>
<dbReference type="InterPro" id="IPR051847">
    <property type="entry name" value="RNA_proc/Spliceosome_comp"/>
</dbReference>
<evidence type="ECO:0000256" key="2">
    <source>
        <dbReference type="ARBA" id="ARBA00022771"/>
    </source>
</evidence>
<dbReference type="GO" id="GO:0005686">
    <property type="term" value="C:U2 snRNP"/>
    <property type="evidence" value="ECO:0007669"/>
    <property type="project" value="TreeGrafter"/>
</dbReference>
<dbReference type="SUPFAM" id="SSF54928">
    <property type="entry name" value="RNA-binding domain, RBD"/>
    <property type="match status" value="1"/>
</dbReference>
<evidence type="ECO:0000259" key="9">
    <source>
        <dbReference type="PROSITE" id="PS50102"/>
    </source>
</evidence>
<protein>
    <submittedName>
        <fullName evidence="11">Uncharacterized protein</fullName>
    </submittedName>
</protein>
<dbReference type="InterPro" id="IPR012677">
    <property type="entry name" value="Nucleotide-bd_a/b_plait_sf"/>
</dbReference>
<evidence type="ECO:0000256" key="5">
    <source>
        <dbReference type="PROSITE-ProRule" id="PRU00176"/>
    </source>
</evidence>
<name>A0A8S2B5W7_ARAAE</name>
<evidence type="ECO:0000256" key="4">
    <source>
        <dbReference type="ARBA" id="ARBA00022884"/>
    </source>
</evidence>
<dbReference type="PROSITE" id="PS50089">
    <property type="entry name" value="ZF_RING_2"/>
    <property type="match status" value="1"/>
</dbReference>
<dbReference type="GO" id="GO:0008270">
    <property type="term" value="F:zinc ion binding"/>
    <property type="evidence" value="ECO:0007669"/>
    <property type="project" value="UniProtKB-KW"/>
</dbReference>
<dbReference type="InterPro" id="IPR035979">
    <property type="entry name" value="RBD_domain_sf"/>
</dbReference>
<sequence length="424" mass="48583">MAKLSFKDSLKALEADIQHANTLALDCPREKDGARVQMRLSYSPAAQFFLFLVQWTNCQLAGTLGLLRVLIYMTYADGKTTMSVYERKASIREFYAVILPSLSQLQRGITDGDERKQKEVCNMRYKKKDEREKCELSEIEIEREEECGICMEMNSMVVLPNCTHSLCIKCYRDWRGRSQSCPFCRDSLKRVDSGDLWMFLDQNDTVNLTAIVRENKKRLFMYIEKLPLVVPDQAFASSPYDSHVRVLLREAMNPLTMVKQTQSINAKELDLGISDEASWHAKYKDSAYVYVGELPYDLTEGDLLAVFAQYGEVVDVNLVRDKGTGKSKGFAFVAYEDQRSTNLAVDNLNGAKVLGRIIKVEHCGKYSKREEEDEETMLKKREARGVCRAFQRKECTRGDGCKFSHDENRAANTGWGHEDRRSFK</sequence>
<dbReference type="PANTHER" id="PTHR45880:SF1">
    <property type="entry name" value="RNA-BINDING MOTIF PROTEIN, X-LINKED 2"/>
    <property type="match status" value="1"/>
</dbReference>
<keyword evidence="4 5" id="KW-0694">RNA-binding</keyword>
<dbReference type="SMART" id="SM00184">
    <property type="entry name" value="RING"/>
    <property type="match status" value="1"/>
</dbReference>
<evidence type="ECO:0000259" key="10">
    <source>
        <dbReference type="PROSITE" id="PS50103"/>
    </source>
</evidence>
<organism evidence="11 12">
    <name type="scientific">Arabidopsis arenosa</name>
    <name type="common">Sand rock-cress</name>
    <name type="synonym">Cardaminopsis arenosa</name>
    <dbReference type="NCBI Taxonomy" id="38785"/>
    <lineage>
        <taxon>Eukaryota</taxon>
        <taxon>Viridiplantae</taxon>
        <taxon>Streptophyta</taxon>
        <taxon>Embryophyta</taxon>
        <taxon>Tracheophyta</taxon>
        <taxon>Spermatophyta</taxon>
        <taxon>Magnoliopsida</taxon>
        <taxon>eudicotyledons</taxon>
        <taxon>Gunneridae</taxon>
        <taxon>Pentapetalae</taxon>
        <taxon>rosids</taxon>
        <taxon>malvids</taxon>
        <taxon>Brassicales</taxon>
        <taxon>Brassicaceae</taxon>
        <taxon>Camelineae</taxon>
        <taxon>Arabidopsis</taxon>
    </lineage>
</organism>
<dbReference type="Pfam" id="PF13920">
    <property type="entry name" value="zf-C3HC4_3"/>
    <property type="match status" value="1"/>
</dbReference>
<gene>
    <name evidence="11" type="ORF">AARE701A_LOCUS21863</name>
</gene>
<dbReference type="InterPro" id="IPR017907">
    <property type="entry name" value="Znf_RING_CS"/>
</dbReference>
<evidence type="ECO:0000259" key="8">
    <source>
        <dbReference type="PROSITE" id="PS50089"/>
    </source>
</evidence>
<dbReference type="PROSITE" id="PS50103">
    <property type="entry name" value="ZF_C3H1"/>
    <property type="match status" value="1"/>
</dbReference>
<accession>A0A8S2B5W7</accession>
<dbReference type="GO" id="GO:0071013">
    <property type="term" value="C:catalytic step 2 spliceosome"/>
    <property type="evidence" value="ECO:0007669"/>
    <property type="project" value="TreeGrafter"/>
</dbReference>
<keyword evidence="1 6" id="KW-0479">Metal-binding</keyword>
<feature type="domain" description="RRM" evidence="9">
    <location>
        <begin position="287"/>
        <end position="365"/>
    </location>
</feature>
<dbReference type="CDD" id="cd12411">
    <property type="entry name" value="RRM_ist3_like"/>
    <property type="match status" value="1"/>
</dbReference>
<feature type="domain" description="RING-type" evidence="8">
    <location>
        <begin position="147"/>
        <end position="185"/>
    </location>
</feature>
<evidence type="ECO:0000256" key="7">
    <source>
        <dbReference type="SAM" id="MobiDB-lite"/>
    </source>
</evidence>
<dbReference type="InterPro" id="IPR000571">
    <property type="entry name" value="Znf_CCCH"/>
</dbReference>
<dbReference type="InterPro" id="IPR045844">
    <property type="entry name" value="RRM_Ist3-like"/>
</dbReference>